<evidence type="ECO:0000256" key="1">
    <source>
        <dbReference type="SAM" id="Phobius"/>
    </source>
</evidence>
<feature type="transmembrane region" description="Helical" evidence="1">
    <location>
        <begin position="120"/>
        <end position="138"/>
    </location>
</feature>
<dbReference type="Proteomes" id="UP000051952">
    <property type="component" value="Unassembled WGS sequence"/>
</dbReference>
<keyword evidence="1 2" id="KW-0812">Transmembrane</keyword>
<reference evidence="3" key="1">
    <citation type="submission" date="2015-09" db="EMBL/GenBank/DDBJ databases">
        <authorList>
            <consortium name="Pathogen Informatics"/>
        </authorList>
    </citation>
    <scope>NUCLEOTIDE SEQUENCE [LARGE SCALE GENOMIC DNA]</scope>
    <source>
        <strain evidence="3">Lake Konstanz</strain>
    </source>
</reference>
<dbReference type="VEuPathDB" id="TriTrypDB:BSAL_72940"/>
<feature type="transmembrane region" description="Helical" evidence="1">
    <location>
        <begin position="158"/>
        <end position="182"/>
    </location>
</feature>
<accession>A0A0S4ITD4</accession>
<proteinExistence type="predicted"/>
<keyword evidence="1" id="KW-0472">Membrane</keyword>
<evidence type="ECO:0000313" key="2">
    <source>
        <dbReference type="EMBL" id="CUG06503.1"/>
    </source>
</evidence>
<organism evidence="2 3">
    <name type="scientific">Bodo saltans</name>
    <name type="common">Flagellated protozoan</name>
    <dbReference type="NCBI Taxonomy" id="75058"/>
    <lineage>
        <taxon>Eukaryota</taxon>
        <taxon>Discoba</taxon>
        <taxon>Euglenozoa</taxon>
        <taxon>Kinetoplastea</taxon>
        <taxon>Metakinetoplastina</taxon>
        <taxon>Eubodonida</taxon>
        <taxon>Bodonidae</taxon>
        <taxon>Bodo</taxon>
    </lineage>
</organism>
<dbReference type="EMBL" id="CYKH01000592">
    <property type="protein sequence ID" value="CUG06503.1"/>
    <property type="molecule type" value="Genomic_DNA"/>
</dbReference>
<keyword evidence="3" id="KW-1185">Reference proteome</keyword>
<dbReference type="OrthoDB" id="10666603at2759"/>
<name>A0A0S4ITD4_BODSA</name>
<feature type="non-terminal residue" evidence="2">
    <location>
        <position position="232"/>
    </location>
</feature>
<sequence>METFSFIFVVKYATNCGCVISRVLAAVATDRKTVFFFLRGPRIKQNKMVPPSQFGTFPSGVSDSEVPPPKNGTPIIASPPSRMMSPSSCRASIGSNDRDAPFPHIPPTTQQTTRACMEKAMTVWGWTFDAFLIIVNLTDVVSDCLIARQFWVDGHKTFFWLVIVSLAIASFIYTFVGVEYLLRERMHNKLPRVIQYPVMLILSQLVPVMNWLLELLMPQANVTNGVAGWSNT</sequence>
<dbReference type="AlphaFoldDB" id="A0A0S4ITD4"/>
<evidence type="ECO:0000313" key="3">
    <source>
        <dbReference type="Proteomes" id="UP000051952"/>
    </source>
</evidence>
<keyword evidence="1" id="KW-1133">Transmembrane helix</keyword>
<protein>
    <submittedName>
        <fullName evidence="2">Transmembrane protein, putative</fullName>
    </submittedName>
</protein>
<gene>
    <name evidence="2" type="ORF">BSAL_72940</name>
</gene>